<reference evidence="1 2" key="1">
    <citation type="submission" date="2016-07" db="EMBL/GenBank/DDBJ databases">
        <title>Complete genome sequence of Altererythrobacter dongtanensis KCTC 22672, a type strain with esterase isolated from tidal flat.</title>
        <authorList>
            <person name="Cheng H."/>
            <person name="Wu Y.-H."/>
            <person name="Zhou P."/>
            <person name="Huo Y.-Y."/>
            <person name="Wang C.-S."/>
            <person name="Xu X.-W."/>
        </authorList>
    </citation>
    <scope>NUCLEOTIDE SEQUENCE [LARGE SCALE GENOMIC DNA]</scope>
    <source>
        <strain evidence="1 2">KCTC 22672</strain>
    </source>
</reference>
<name>A0A1B2A9H1_9SPHN</name>
<dbReference type="STRING" id="692370.A6F68_00271"/>
<gene>
    <name evidence="1" type="ORF">A6F68_00271</name>
</gene>
<keyword evidence="2" id="KW-1185">Reference proteome</keyword>
<dbReference type="OrthoDB" id="7996304at2"/>
<sequence>MDTVDELLVEVRASTQGFSRDIAAMKSTFDTTLVDGFERAGRVLERGLLSAIRSGSLGFDDLKRVALSALDQIAAQALQLGFDKLFGGIGSPGGGIGGGIAGLVGGLLGLPGRATGGPVSPGRAFMVGERGPEVFVPTSAGRIETGAARPARDVRVAISLNAPRGASTPTALERSSRQVASAVRRSLMEY</sequence>
<protein>
    <recommendedName>
        <fullName evidence="3">Tail tape measure protein</fullName>
    </recommendedName>
</protein>
<evidence type="ECO:0000313" key="1">
    <source>
        <dbReference type="EMBL" id="ANY18806.1"/>
    </source>
</evidence>
<evidence type="ECO:0008006" key="3">
    <source>
        <dbReference type="Google" id="ProtNLM"/>
    </source>
</evidence>
<dbReference type="PATRIC" id="fig|692370.5.peg.280"/>
<accession>A0A1B2A9H1</accession>
<dbReference type="RefSeq" id="WP_067675281.1">
    <property type="nucleotide sequence ID" value="NZ_CP016591.1"/>
</dbReference>
<dbReference type="Proteomes" id="UP000092932">
    <property type="component" value="Chromosome"/>
</dbReference>
<dbReference type="AlphaFoldDB" id="A0A1B2A9H1"/>
<dbReference type="EMBL" id="CP016591">
    <property type="protein sequence ID" value="ANY18806.1"/>
    <property type="molecule type" value="Genomic_DNA"/>
</dbReference>
<dbReference type="KEGG" id="ado:A6F68_00271"/>
<proteinExistence type="predicted"/>
<organism evidence="1 2">
    <name type="scientific">Tsuneonella dongtanensis</name>
    <dbReference type="NCBI Taxonomy" id="692370"/>
    <lineage>
        <taxon>Bacteria</taxon>
        <taxon>Pseudomonadati</taxon>
        <taxon>Pseudomonadota</taxon>
        <taxon>Alphaproteobacteria</taxon>
        <taxon>Sphingomonadales</taxon>
        <taxon>Erythrobacteraceae</taxon>
        <taxon>Tsuneonella</taxon>
    </lineage>
</organism>
<evidence type="ECO:0000313" key="2">
    <source>
        <dbReference type="Proteomes" id="UP000092932"/>
    </source>
</evidence>